<feature type="region of interest" description="Disordered" evidence="11">
    <location>
        <begin position="185"/>
        <end position="237"/>
    </location>
</feature>
<dbReference type="PANTHER" id="PTHR13135">
    <property type="entry name" value="CYTOSOLIC RESINIFERATOXIN BINDING PROTEIN RBP-26"/>
    <property type="match status" value="1"/>
</dbReference>
<reference evidence="13" key="1">
    <citation type="submission" date="2022-04" db="EMBL/GenBank/DDBJ databases">
        <title>Carnegiea gigantea Genome sequencing and assembly v2.</title>
        <authorList>
            <person name="Copetti D."/>
            <person name="Sanderson M.J."/>
            <person name="Burquez A."/>
            <person name="Wojciechowski M.F."/>
        </authorList>
    </citation>
    <scope>NUCLEOTIDE SEQUENCE</scope>
    <source>
        <strain evidence="13">SGP5-SGP5p</strain>
        <tissue evidence="13">Aerial part</tissue>
    </source>
</reference>
<evidence type="ECO:0000256" key="9">
    <source>
        <dbReference type="ARBA" id="ARBA00023242"/>
    </source>
</evidence>
<dbReference type="AlphaFoldDB" id="A0A9Q1QP01"/>
<dbReference type="Pfam" id="PF10258">
    <property type="entry name" value="PHAX_RNA-bd"/>
    <property type="match status" value="1"/>
</dbReference>
<feature type="domain" description="Phosphorylated adapter RNA export protein RNA-binding" evidence="12">
    <location>
        <begin position="95"/>
        <end position="174"/>
    </location>
</feature>
<comment type="subcellular location">
    <subcellularLocation>
        <location evidence="2">Cytoplasm</location>
    </subcellularLocation>
    <subcellularLocation>
        <location evidence="1">Nucleus</location>
    </subcellularLocation>
</comment>
<dbReference type="GO" id="GO:0005634">
    <property type="term" value="C:nucleus"/>
    <property type="evidence" value="ECO:0007669"/>
    <property type="project" value="UniProtKB-SubCell"/>
</dbReference>
<evidence type="ECO:0000256" key="1">
    <source>
        <dbReference type="ARBA" id="ARBA00004123"/>
    </source>
</evidence>
<evidence type="ECO:0000259" key="12">
    <source>
        <dbReference type="Pfam" id="PF10258"/>
    </source>
</evidence>
<sequence length="259" mass="28706">MEFTESILDSINEEPSLEDSDDVEMMDVEEGEVVDGQISEKMGEGSASEAKTETRTENSQDTRDMNKNKNRRKKKKNKKKKGHPGSNAINIDRFVLDVCKQLRERKTYLVYTAVGVLGVSALTDLVKEVDAIQACGGQKTADGDRFRKGGGILWNILKARDPNAFKEIMKKGKEFEKQFRQPTIGQRPMRSNNPSQTAVPCKTSAQTSDVVPGIKPPGAEQPAQPASGEKRKPTFDHTTMYQAISIPLKTPTLPLIQDP</sequence>
<evidence type="ECO:0000256" key="7">
    <source>
        <dbReference type="ARBA" id="ARBA00022884"/>
    </source>
</evidence>
<comment type="caution">
    <text evidence="13">The sequence shown here is derived from an EMBL/GenBank/DDBJ whole genome shotgun (WGS) entry which is preliminary data.</text>
</comment>
<keyword evidence="9" id="KW-0539">Nucleus</keyword>
<dbReference type="InterPro" id="IPR039047">
    <property type="entry name" value="PHAX"/>
</dbReference>
<organism evidence="13 14">
    <name type="scientific">Carnegiea gigantea</name>
    <dbReference type="NCBI Taxonomy" id="171969"/>
    <lineage>
        <taxon>Eukaryota</taxon>
        <taxon>Viridiplantae</taxon>
        <taxon>Streptophyta</taxon>
        <taxon>Embryophyta</taxon>
        <taxon>Tracheophyta</taxon>
        <taxon>Spermatophyta</taxon>
        <taxon>Magnoliopsida</taxon>
        <taxon>eudicotyledons</taxon>
        <taxon>Gunneridae</taxon>
        <taxon>Pentapetalae</taxon>
        <taxon>Caryophyllales</taxon>
        <taxon>Cactineae</taxon>
        <taxon>Cactaceae</taxon>
        <taxon>Cactoideae</taxon>
        <taxon>Echinocereeae</taxon>
        <taxon>Carnegiea</taxon>
    </lineage>
</organism>
<evidence type="ECO:0000256" key="10">
    <source>
        <dbReference type="ARBA" id="ARBA00030834"/>
    </source>
</evidence>
<dbReference type="InterPro" id="IPR019385">
    <property type="entry name" value="PHAX_RNA-binding_domain"/>
</dbReference>
<dbReference type="OrthoDB" id="20573at2759"/>
<proteinExistence type="inferred from homology"/>
<evidence type="ECO:0000256" key="6">
    <source>
        <dbReference type="ARBA" id="ARBA00022490"/>
    </source>
</evidence>
<evidence type="ECO:0000256" key="3">
    <source>
        <dbReference type="ARBA" id="ARBA00006094"/>
    </source>
</evidence>
<keyword evidence="7" id="KW-0694">RNA-binding</keyword>
<dbReference type="GO" id="GO:0003723">
    <property type="term" value="F:RNA binding"/>
    <property type="evidence" value="ECO:0007669"/>
    <property type="project" value="UniProtKB-KW"/>
</dbReference>
<dbReference type="PANTHER" id="PTHR13135:SF0">
    <property type="entry name" value="PHOSPHORYLATED ADAPTER RNA EXPORT PROTEIN"/>
    <property type="match status" value="1"/>
</dbReference>
<gene>
    <name evidence="13" type="ORF">Cgig2_011480</name>
</gene>
<name>A0A9Q1QP01_9CARY</name>
<feature type="compositionally biased region" description="Basic and acidic residues" evidence="11">
    <location>
        <begin position="50"/>
        <end position="67"/>
    </location>
</feature>
<feature type="compositionally biased region" description="Acidic residues" evidence="11">
    <location>
        <begin position="11"/>
        <end position="33"/>
    </location>
</feature>
<keyword evidence="14" id="KW-1185">Reference proteome</keyword>
<dbReference type="Proteomes" id="UP001153076">
    <property type="component" value="Unassembled WGS sequence"/>
</dbReference>
<dbReference type="GO" id="GO:0006408">
    <property type="term" value="P:snRNA export from nucleus"/>
    <property type="evidence" value="ECO:0007669"/>
    <property type="project" value="InterPro"/>
</dbReference>
<accession>A0A9Q1QP01</accession>
<dbReference type="Gene3D" id="1.10.10.1440">
    <property type="entry name" value="PHAX RNA-binding domain"/>
    <property type="match status" value="1"/>
</dbReference>
<dbReference type="EMBL" id="JAKOGI010000027">
    <property type="protein sequence ID" value="KAJ8448859.1"/>
    <property type="molecule type" value="Genomic_DNA"/>
</dbReference>
<evidence type="ECO:0000313" key="14">
    <source>
        <dbReference type="Proteomes" id="UP001153076"/>
    </source>
</evidence>
<feature type="compositionally biased region" description="Basic residues" evidence="11">
    <location>
        <begin position="68"/>
        <end position="83"/>
    </location>
</feature>
<evidence type="ECO:0000313" key="13">
    <source>
        <dbReference type="EMBL" id="KAJ8448859.1"/>
    </source>
</evidence>
<dbReference type="GO" id="GO:0005737">
    <property type="term" value="C:cytoplasm"/>
    <property type="evidence" value="ECO:0007669"/>
    <property type="project" value="UniProtKB-SubCell"/>
</dbReference>
<evidence type="ECO:0000256" key="8">
    <source>
        <dbReference type="ARBA" id="ARBA00022927"/>
    </source>
</evidence>
<evidence type="ECO:0000256" key="2">
    <source>
        <dbReference type="ARBA" id="ARBA00004496"/>
    </source>
</evidence>
<comment type="similarity">
    <text evidence="3">Belongs to the PHAX family.</text>
</comment>
<keyword evidence="6" id="KW-0963">Cytoplasm</keyword>
<evidence type="ECO:0000256" key="4">
    <source>
        <dbReference type="ARBA" id="ARBA00016856"/>
    </source>
</evidence>
<dbReference type="GO" id="GO:0015031">
    <property type="term" value="P:protein transport"/>
    <property type="evidence" value="ECO:0007669"/>
    <property type="project" value="UniProtKB-KW"/>
</dbReference>
<keyword evidence="5" id="KW-0813">Transport</keyword>
<evidence type="ECO:0000256" key="11">
    <source>
        <dbReference type="SAM" id="MobiDB-lite"/>
    </source>
</evidence>
<feature type="compositionally biased region" description="Polar residues" evidence="11">
    <location>
        <begin position="185"/>
        <end position="209"/>
    </location>
</feature>
<evidence type="ECO:0000256" key="5">
    <source>
        <dbReference type="ARBA" id="ARBA00022448"/>
    </source>
</evidence>
<keyword evidence="8" id="KW-0653">Protein transport</keyword>
<feature type="region of interest" description="Disordered" evidence="11">
    <location>
        <begin position="1"/>
        <end position="86"/>
    </location>
</feature>
<protein>
    <recommendedName>
        <fullName evidence="4">Phosphorylated adapter RNA export protein</fullName>
    </recommendedName>
    <alternativeName>
        <fullName evidence="10">RNA U small nuclear RNA export adapter protein</fullName>
    </alternativeName>
</protein>
<dbReference type="InterPro" id="IPR038092">
    <property type="entry name" value="PHAX_RNA-binding_sf"/>
</dbReference>